<dbReference type="Proteomes" id="UP001159363">
    <property type="component" value="Chromosome 11"/>
</dbReference>
<evidence type="ECO:0000313" key="3">
    <source>
        <dbReference type="EMBL" id="KAJ8870862.1"/>
    </source>
</evidence>
<gene>
    <name evidence="3" type="ORF">PR048_027163</name>
</gene>
<organism evidence="3 4">
    <name type="scientific">Dryococelus australis</name>
    <dbReference type="NCBI Taxonomy" id="614101"/>
    <lineage>
        <taxon>Eukaryota</taxon>
        <taxon>Metazoa</taxon>
        <taxon>Ecdysozoa</taxon>
        <taxon>Arthropoda</taxon>
        <taxon>Hexapoda</taxon>
        <taxon>Insecta</taxon>
        <taxon>Pterygota</taxon>
        <taxon>Neoptera</taxon>
        <taxon>Polyneoptera</taxon>
        <taxon>Phasmatodea</taxon>
        <taxon>Verophasmatodea</taxon>
        <taxon>Anareolatae</taxon>
        <taxon>Phasmatidae</taxon>
        <taxon>Eurycanthinae</taxon>
        <taxon>Dryococelus</taxon>
    </lineage>
</organism>
<keyword evidence="2" id="KW-0472">Membrane</keyword>
<sequence>MPVFEAGAEVAKNIREDSYGLIFGVNTFVALALQTVLTVLVAGKGGLQLSPRTQVTRLAV</sequence>
<feature type="transmembrane region" description="Helical" evidence="2">
    <location>
        <begin position="20"/>
        <end position="42"/>
    </location>
</feature>
<keyword evidence="2" id="KW-0812">Transmembrane</keyword>
<name>A0ABQ9GEP2_9NEOP</name>
<dbReference type="Pfam" id="PF01770">
    <property type="entry name" value="Folate_carrier"/>
    <property type="match status" value="1"/>
</dbReference>
<keyword evidence="4" id="KW-1185">Reference proteome</keyword>
<protein>
    <submittedName>
        <fullName evidence="3">Uncharacterized protein</fullName>
    </submittedName>
</protein>
<evidence type="ECO:0000313" key="4">
    <source>
        <dbReference type="Proteomes" id="UP001159363"/>
    </source>
</evidence>
<dbReference type="InterPro" id="IPR002666">
    <property type="entry name" value="Folate_carrier"/>
</dbReference>
<dbReference type="EMBL" id="JARBHB010000012">
    <property type="protein sequence ID" value="KAJ8870862.1"/>
    <property type="molecule type" value="Genomic_DNA"/>
</dbReference>
<proteinExistence type="inferred from homology"/>
<keyword evidence="2" id="KW-1133">Transmembrane helix</keyword>
<comment type="similarity">
    <text evidence="1">Belongs to the reduced folate carrier (RFC) transporter (TC 2.A.48) family.</text>
</comment>
<accession>A0ABQ9GEP2</accession>
<evidence type="ECO:0000256" key="2">
    <source>
        <dbReference type="SAM" id="Phobius"/>
    </source>
</evidence>
<evidence type="ECO:0000256" key="1">
    <source>
        <dbReference type="ARBA" id="ARBA00005773"/>
    </source>
</evidence>
<reference evidence="3 4" key="1">
    <citation type="submission" date="2023-02" db="EMBL/GenBank/DDBJ databases">
        <title>LHISI_Scaffold_Assembly.</title>
        <authorList>
            <person name="Stuart O.P."/>
            <person name="Cleave R."/>
            <person name="Magrath M.J.L."/>
            <person name="Mikheyev A.S."/>
        </authorList>
    </citation>
    <scope>NUCLEOTIDE SEQUENCE [LARGE SCALE GENOMIC DNA]</scope>
    <source>
        <strain evidence="3">Daus_M_001</strain>
        <tissue evidence="3">Leg muscle</tissue>
    </source>
</reference>
<comment type="caution">
    <text evidence="3">The sequence shown here is derived from an EMBL/GenBank/DDBJ whole genome shotgun (WGS) entry which is preliminary data.</text>
</comment>